<evidence type="ECO:0000259" key="13">
    <source>
        <dbReference type="Pfam" id="PF03416"/>
    </source>
</evidence>
<dbReference type="InterPro" id="IPR038765">
    <property type="entry name" value="Papain-like_cys_pep_sf"/>
</dbReference>
<dbReference type="AlphaFoldDB" id="A0A074X6F5"/>
<comment type="catalytic activity">
    <reaction evidence="10">
        <text>[protein]-C-terminal L-amino acid-glycyl-phosphatidylethanolamide + H2O = [protein]-C-terminal L-amino acid-glycine + a 1,2-diacyl-sn-glycero-3-phosphoethanolamine</text>
        <dbReference type="Rhea" id="RHEA:67548"/>
        <dbReference type="Rhea" id="RHEA-COMP:17323"/>
        <dbReference type="Rhea" id="RHEA-COMP:17324"/>
        <dbReference type="ChEBI" id="CHEBI:15377"/>
        <dbReference type="ChEBI" id="CHEBI:64612"/>
        <dbReference type="ChEBI" id="CHEBI:172940"/>
        <dbReference type="ChEBI" id="CHEBI:172941"/>
    </reaction>
    <physiologicalReaction direction="left-to-right" evidence="10">
        <dbReference type="Rhea" id="RHEA:67549"/>
    </physiologicalReaction>
</comment>
<keyword evidence="15" id="KW-1185">Reference proteome</keyword>
<dbReference type="EMBL" id="KL584994">
    <property type="protein sequence ID" value="KEQ80993.1"/>
    <property type="molecule type" value="Genomic_DNA"/>
</dbReference>
<evidence type="ECO:0000256" key="6">
    <source>
        <dbReference type="ARBA" id="ARBA00022801"/>
    </source>
</evidence>
<evidence type="ECO:0000256" key="7">
    <source>
        <dbReference type="ARBA" id="ARBA00022807"/>
    </source>
</evidence>
<dbReference type="PANTHER" id="PTHR22624">
    <property type="entry name" value="CYSTEINE PROTEASE ATG4"/>
    <property type="match status" value="1"/>
</dbReference>
<dbReference type="InterPro" id="IPR005078">
    <property type="entry name" value="Peptidase_C54"/>
</dbReference>
<proteinExistence type="inferred from homology"/>
<evidence type="ECO:0000256" key="12">
    <source>
        <dbReference type="SAM" id="MobiDB-lite"/>
    </source>
</evidence>
<evidence type="ECO:0000256" key="4">
    <source>
        <dbReference type="ARBA" id="ARBA00022490"/>
    </source>
</evidence>
<protein>
    <recommendedName>
        <fullName evidence="11">Cysteine protease</fullName>
        <ecNumber evidence="11">3.4.22.-</ecNumber>
    </recommendedName>
</protein>
<dbReference type="GO" id="GO:0034727">
    <property type="term" value="P:piecemeal microautophagy of the nucleus"/>
    <property type="evidence" value="ECO:0007669"/>
    <property type="project" value="TreeGrafter"/>
</dbReference>
<organism evidence="14 15">
    <name type="scientific">Aureobasidium pullulans EXF-150</name>
    <dbReference type="NCBI Taxonomy" id="1043002"/>
    <lineage>
        <taxon>Eukaryota</taxon>
        <taxon>Fungi</taxon>
        <taxon>Dikarya</taxon>
        <taxon>Ascomycota</taxon>
        <taxon>Pezizomycotina</taxon>
        <taxon>Dothideomycetes</taxon>
        <taxon>Dothideomycetidae</taxon>
        <taxon>Dothideales</taxon>
        <taxon>Saccotheciaceae</taxon>
        <taxon>Aureobasidium</taxon>
    </lineage>
</organism>
<evidence type="ECO:0000256" key="11">
    <source>
        <dbReference type="RuleBase" id="RU363115"/>
    </source>
</evidence>
<keyword evidence="3" id="KW-0813">Transport</keyword>
<dbReference type="InterPro" id="IPR046792">
    <property type="entry name" value="Peptidase_C54_cat"/>
</dbReference>
<dbReference type="GeneID" id="40748437"/>
<comment type="similarity">
    <text evidence="2 11">Belongs to the peptidase C54 family.</text>
</comment>
<name>A0A074X6F5_AURPU</name>
<keyword evidence="7" id="KW-0788">Thiol protease</keyword>
<comment type="subcellular location">
    <subcellularLocation>
        <location evidence="11">Nucleus</location>
    </subcellularLocation>
    <subcellularLocation>
        <location evidence="11">Cytoplasm</location>
    </subcellularLocation>
    <subcellularLocation>
        <location evidence="1">Preautophagosomal structure</location>
    </subcellularLocation>
</comment>
<feature type="domain" description="Peptidase C54 catalytic" evidence="13">
    <location>
        <begin position="100"/>
        <end position="383"/>
    </location>
</feature>
<dbReference type="EC" id="3.4.22.-" evidence="11"/>
<dbReference type="GO" id="GO:0000407">
    <property type="term" value="C:phagophore assembly site"/>
    <property type="evidence" value="ECO:0007669"/>
    <property type="project" value="UniProtKB-SubCell"/>
</dbReference>
<dbReference type="Pfam" id="PF03416">
    <property type="entry name" value="Peptidase_C54"/>
    <property type="match status" value="1"/>
</dbReference>
<dbReference type="Proteomes" id="UP000030706">
    <property type="component" value="Unassembled WGS sequence"/>
</dbReference>
<dbReference type="GO" id="GO:0015031">
    <property type="term" value="P:protein transport"/>
    <property type="evidence" value="ECO:0007669"/>
    <property type="project" value="UniProtKB-KW"/>
</dbReference>
<dbReference type="GO" id="GO:0000045">
    <property type="term" value="P:autophagosome assembly"/>
    <property type="evidence" value="ECO:0007669"/>
    <property type="project" value="TreeGrafter"/>
</dbReference>
<evidence type="ECO:0000256" key="2">
    <source>
        <dbReference type="ARBA" id="ARBA00010958"/>
    </source>
</evidence>
<dbReference type="OrthoDB" id="2960936at2759"/>
<keyword evidence="9" id="KW-0072">Autophagy</keyword>
<dbReference type="GO" id="GO:0016485">
    <property type="term" value="P:protein processing"/>
    <property type="evidence" value="ECO:0007669"/>
    <property type="project" value="TreeGrafter"/>
</dbReference>
<keyword evidence="8" id="KW-0653">Protein transport</keyword>
<keyword evidence="6 11" id="KW-0378">Hydrolase</keyword>
<evidence type="ECO:0000313" key="14">
    <source>
        <dbReference type="EMBL" id="KEQ80993.1"/>
    </source>
</evidence>
<keyword evidence="11" id="KW-0539">Nucleus</keyword>
<dbReference type="SUPFAM" id="SSF54001">
    <property type="entry name" value="Cysteine proteinases"/>
    <property type="match status" value="1"/>
</dbReference>
<accession>A0A074X6F5</accession>
<dbReference type="GO" id="GO:0005634">
    <property type="term" value="C:nucleus"/>
    <property type="evidence" value="ECO:0007669"/>
    <property type="project" value="UniProtKB-SubCell"/>
</dbReference>
<evidence type="ECO:0000256" key="5">
    <source>
        <dbReference type="ARBA" id="ARBA00022670"/>
    </source>
</evidence>
<dbReference type="GO" id="GO:0004197">
    <property type="term" value="F:cysteine-type endopeptidase activity"/>
    <property type="evidence" value="ECO:0007669"/>
    <property type="project" value="TreeGrafter"/>
</dbReference>
<reference evidence="14 15" key="1">
    <citation type="journal article" date="2014" name="BMC Genomics">
        <title>Genome sequencing of four Aureobasidium pullulans varieties: biotechnological potential, stress tolerance, and description of new species.</title>
        <authorList>
            <person name="Gostin Ar C."/>
            <person name="Ohm R.A."/>
            <person name="Kogej T."/>
            <person name="Sonjak S."/>
            <person name="Turk M."/>
            <person name="Zajc J."/>
            <person name="Zalar P."/>
            <person name="Grube M."/>
            <person name="Sun H."/>
            <person name="Han J."/>
            <person name="Sharma A."/>
            <person name="Chiniquy J."/>
            <person name="Ngan C.Y."/>
            <person name="Lipzen A."/>
            <person name="Barry K."/>
            <person name="Grigoriev I.V."/>
            <person name="Gunde-Cimerman N."/>
        </authorList>
    </citation>
    <scope>NUCLEOTIDE SEQUENCE [LARGE SCALE GENOMIC DNA]</scope>
    <source>
        <strain evidence="14 15">EXF-150</strain>
    </source>
</reference>
<keyword evidence="5 11" id="KW-0645">Protease</keyword>
<evidence type="ECO:0000256" key="1">
    <source>
        <dbReference type="ARBA" id="ARBA00004329"/>
    </source>
</evidence>
<sequence>MNSDNLARIAGRIYRYIRDPMPHNQHDDAIWCLGRQYDSHPTSSDPDSTQPQTPPAASIPAPSATSDSIPPDSAATPQKEDEFEKVQVQEATNDNGWPPAFLDDLESRIWLTYRTNFSQIAESTDPTASAGYSWKTHITQLVKQGRVFTDDVGWGCMIRSGQSLLANTLQILEFGRDWRIGEPSDAERKLLSRFADDPEAPFSIHRFVKHGANACGTQPGHWFGPSATARCIQALVDEHSPSGLRVYVRPDDASVYQDSFMRVARDSDGSFHPTLILLGTMLGLHGFNTLYKEGVKAALRLPQSVGIAGGRTKSSHYFIGTQADHLFYLDPHETRPLLPLPLSDADIATCHTRRLRLISFQDVDPSMLLGFLIRDESDWDAWKAAIQSPPPTGFKSIVHIYDTEPSLGGDASTEADFERAMADVQSCDEDEGEAIV</sequence>
<evidence type="ECO:0000256" key="9">
    <source>
        <dbReference type="ARBA" id="ARBA00023006"/>
    </source>
</evidence>
<dbReference type="RefSeq" id="XP_029757180.1">
    <property type="nucleotide sequence ID" value="XM_029906131.1"/>
</dbReference>
<comment type="function">
    <text evidence="11">Required for selective autophagic degradation of the nucleus (nucleophagy) as well as for mitophagy which contributes to regulate mitochondrial quantity and quality by eliminating the mitochondria to a basal level to fulfill cellular energy requirements and preventing excess ROS production.</text>
</comment>
<feature type="compositionally biased region" description="Low complexity" evidence="12">
    <location>
        <begin position="41"/>
        <end position="75"/>
    </location>
</feature>
<feature type="region of interest" description="Disordered" evidence="12">
    <location>
        <begin position="37"/>
        <end position="85"/>
    </location>
</feature>
<dbReference type="STRING" id="1043002.A0A074X6F5"/>
<dbReference type="GO" id="GO:0035973">
    <property type="term" value="P:aggrephagy"/>
    <property type="evidence" value="ECO:0007669"/>
    <property type="project" value="TreeGrafter"/>
</dbReference>
<dbReference type="HOGENOM" id="CLU_021259_5_1_1"/>
<dbReference type="PANTHER" id="PTHR22624:SF49">
    <property type="entry name" value="CYSTEINE PROTEASE"/>
    <property type="match status" value="1"/>
</dbReference>
<evidence type="ECO:0000313" key="15">
    <source>
        <dbReference type="Proteomes" id="UP000030706"/>
    </source>
</evidence>
<gene>
    <name evidence="14" type="ORF">M438DRAFT_348369</name>
</gene>
<evidence type="ECO:0000256" key="3">
    <source>
        <dbReference type="ARBA" id="ARBA00022448"/>
    </source>
</evidence>
<evidence type="ECO:0000256" key="8">
    <source>
        <dbReference type="ARBA" id="ARBA00022927"/>
    </source>
</evidence>
<dbReference type="GO" id="GO:0000423">
    <property type="term" value="P:mitophagy"/>
    <property type="evidence" value="ECO:0007669"/>
    <property type="project" value="TreeGrafter"/>
</dbReference>
<dbReference type="GO" id="GO:0019786">
    <property type="term" value="F:protein-phosphatidylethanolamide deconjugating activity"/>
    <property type="evidence" value="ECO:0007669"/>
    <property type="project" value="InterPro"/>
</dbReference>
<keyword evidence="4 11" id="KW-0963">Cytoplasm</keyword>
<evidence type="ECO:0000256" key="10">
    <source>
        <dbReference type="ARBA" id="ARBA00029362"/>
    </source>
</evidence>